<evidence type="ECO:0000256" key="1">
    <source>
        <dbReference type="RuleBase" id="RU369102"/>
    </source>
</evidence>
<dbReference type="Pfam" id="PF13410">
    <property type="entry name" value="GST_C_2"/>
    <property type="match status" value="1"/>
</dbReference>
<evidence type="ECO:0000259" key="2">
    <source>
        <dbReference type="PROSITE" id="PS50405"/>
    </source>
</evidence>
<dbReference type="FunFam" id="1.20.1050.10:FF:000068">
    <property type="entry name" value="Putative GST6 protein"/>
    <property type="match status" value="1"/>
</dbReference>
<comment type="subcellular location">
    <subcellularLocation>
        <location evidence="1">Cytoplasm</location>
        <location evidence="1">Cytosol</location>
    </subcellularLocation>
</comment>
<dbReference type="Gene3D" id="1.20.1050.10">
    <property type="match status" value="1"/>
</dbReference>
<accession>A0AAQ3JLA3</accession>
<organism evidence="3 4">
    <name type="scientific">Canna indica</name>
    <name type="common">Indian-shot</name>
    <dbReference type="NCBI Taxonomy" id="4628"/>
    <lineage>
        <taxon>Eukaryota</taxon>
        <taxon>Viridiplantae</taxon>
        <taxon>Streptophyta</taxon>
        <taxon>Embryophyta</taxon>
        <taxon>Tracheophyta</taxon>
        <taxon>Spermatophyta</taxon>
        <taxon>Magnoliopsida</taxon>
        <taxon>Liliopsida</taxon>
        <taxon>Zingiberales</taxon>
        <taxon>Cannaceae</taxon>
        <taxon>Canna</taxon>
    </lineage>
</organism>
<keyword evidence="4" id="KW-1185">Reference proteome</keyword>
<sequence length="127" mass="14544">MDSALDEMAETLRVYDCGTRLWKLKGEAHEATKREFIEILKLLEGELGEKRFFGGETFGFVDVALAPFLAWFYTYETFAGLSIEDTAPKLMAWGRMCVERESVAKTLPEPRKVYEFVCSLKKMLGIE</sequence>
<dbReference type="Proteomes" id="UP001327560">
    <property type="component" value="Chromosome 1"/>
</dbReference>
<comment type="function">
    <text evidence="1">Is involved in the conjugation of reduced glutathione to a wide number of exogenous and endogenous hydrophobic electrophiles.</text>
</comment>
<comment type="similarity">
    <text evidence="1">Belongs to the GST superfamily.</text>
</comment>
<proteinExistence type="inferred from homology"/>
<name>A0AAQ3JLA3_9LILI</name>
<comment type="catalytic activity">
    <reaction evidence="1">
        <text>RX + glutathione = an S-substituted glutathione + a halide anion + H(+)</text>
        <dbReference type="Rhea" id="RHEA:16437"/>
        <dbReference type="ChEBI" id="CHEBI:15378"/>
        <dbReference type="ChEBI" id="CHEBI:16042"/>
        <dbReference type="ChEBI" id="CHEBI:17792"/>
        <dbReference type="ChEBI" id="CHEBI:57925"/>
        <dbReference type="ChEBI" id="CHEBI:90779"/>
        <dbReference type="EC" id="2.5.1.18"/>
    </reaction>
</comment>
<dbReference type="GO" id="GO:0005829">
    <property type="term" value="C:cytosol"/>
    <property type="evidence" value="ECO:0007669"/>
    <property type="project" value="UniProtKB-SubCell"/>
</dbReference>
<dbReference type="PANTHER" id="PTHR11260">
    <property type="entry name" value="GLUTATHIONE S-TRANSFERASE, GST, SUPERFAMILY, GST DOMAIN CONTAINING"/>
    <property type="match status" value="1"/>
</dbReference>
<reference evidence="3 4" key="1">
    <citation type="submission" date="2023-10" db="EMBL/GenBank/DDBJ databases">
        <title>Chromosome-scale genome assembly provides insights into flower coloration mechanisms of Canna indica.</title>
        <authorList>
            <person name="Li C."/>
        </authorList>
    </citation>
    <scope>NUCLEOTIDE SEQUENCE [LARGE SCALE GENOMIC DNA]</scope>
    <source>
        <tissue evidence="3">Flower</tissue>
    </source>
</reference>
<dbReference type="EC" id="2.5.1.18" evidence="1"/>
<keyword evidence="1" id="KW-0808">Transferase</keyword>
<dbReference type="GO" id="GO:0006749">
    <property type="term" value="P:glutathione metabolic process"/>
    <property type="evidence" value="ECO:0007669"/>
    <property type="project" value="InterPro"/>
</dbReference>
<dbReference type="PANTHER" id="PTHR11260:SF781">
    <property type="entry name" value="GLUTATHIONE S-TRANSFERASE U19"/>
    <property type="match status" value="1"/>
</dbReference>
<dbReference type="AlphaFoldDB" id="A0AAQ3JLA3"/>
<dbReference type="EMBL" id="CP136890">
    <property type="protein sequence ID" value="WOK91722.1"/>
    <property type="molecule type" value="Genomic_DNA"/>
</dbReference>
<dbReference type="PROSITE" id="PS50405">
    <property type="entry name" value="GST_CTER"/>
    <property type="match status" value="1"/>
</dbReference>
<dbReference type="InterPro" id="IPR010987">
    <property type="entry name" value="Glutathione-S-Trfase_C-like"/>
</dbReference>
<dbReference type="InterPro" id="IPR045073">
    <property type="entry name" value="Omega/Tau-like"/>
</dbReference>
<protein>
    <recommendedName>
        <fullName evidence="1">Glutathione S-transferase</fullName>
        <ecNumber evidence="1">2.5.1.18</ecNumber>
    </recommendedName>
</protein>
<dbReference type="GO" id="GO:0004364">
    <property type="term" value="F:glutathione transferase activity"/>
    <property type="evidence" value="ECO:0007669"/>
    <property type="project" value="UniProtKB-UniRule"/>
</dbReference>
<dbReference type="InterPro" id="IPR036282">
    <property type="entry name" value="Glutathione-S-Trfase_C_sf"/>
</dbReference>
<evidence type="ECO:0000313" key="4">
    <source>
        <dbReference type="Proteomes" id="UP001327560"/>
    </source>
</evidence>
<evidence type="ECO:0000313" key="3">
    <source>
        <dbReference type="EMBL" id="WOK91722.1"/>
    </source>
</evidence>
<dbReference type="SUPFAM" id="SSF47616">
    <property type="entry name" value="GST C-terminal domain-like"/>
    <property type="match status" value="1"/>
</dbReference>
<dbReference type="CDD" id="cd03185">
    <property type="entry name" value="GST_C_Tau"/>
    <property type="match status" value="1"/>
</dbReference>
<gene>
    <name evidence="3" type="ORF">Cni_G00413</name>
</gene>
<dbReference type="InterPro" id="IPR045074">
    <property type="entry name" value="GST_C_Tau"/>
</dbReference>
<keyword evidence="1" id="KW-0963">Cytoplasm</keyword>
<feature type="domain" description="GST C-terminal" evidence="2">
    <location>
        <begin position="1"/>
        <end position="116"/>
    </location>
</feature>